<keyword evidence="9" id="KW-1185">Reference proteome</keyword>
<proteinExistence type="inferred from homology"/>
<evidence type="ECO:0000259" key="7">
    <source>
        <dbReference type="Pfam" id="PF01494"/>
    </source>
</evidence>
<evidence type="ECO:0000256" key="4">
    <source>
        <dbReference type="ARBA" id="ARBA00022827"/>
    </source>
</evidence>
<dbReference type="PANTHER" id="PTHR13789">
    <property type="entry name" value="MONOOXYGENASE"/>
    <property type="match status" value="1"/>
</dbReference>
<dbReference type="InterPro" id="IPR002938">
    <property type="entry name" value="FAD-bd"/>
</dbReference>
<keyword evidence="5" id="KW-0560">Oxidoreductase</keyword>
<keyword evidence="6" id="KW-0503">Monooxygenase</keyword>
<sequence length="195" mass="20945">MGSNEQQPTRIAIVGGGIGGLFCALAIHHHCSAAGVHVQVDVFEQASQYKEIGAGVGIGINAARLFHQLDLGDKLNGIAGHRTGVWITFRRFDTSEDIVTVPVNDSDKIRQAPCARTELLDLLKAAVEERGAATLHTKKQCRSVEDLGHSVRMQFADSTTAEADIVIGCDGIHSAIRNQFVVDKPVFSGQIAYRG</sequence>
<keyword evidence="4" id="KW-0274">FAD</keyword>
<gene>
    <name evidence="8" type="ORF">LTR32_006666</name>
</gene>
<feature type="domain" description="FAD-binding" evidence="7">
    <location>
        <begin position="9"/>
        <end position="186"/>
    </location>
</feature>
<dbReference type="SUPFAM" id="SSF51905">
    <property type="entry name" value="FAD/NAD(P)-binding domain"/>
    <property type="match status" value="1"/>
</dbReference>
<comment type="caution">
    <text evidence="8">The sequence shown here is derived from an EMBL/GenBank/DDBJ whole genome shotgun (WGS) entry which is preliminary data.</text>
</comment>
<reference evidence="8 9" key="1">
    <citation type="submission" date="2023-08" db="EMBL/GenBank/DDBJ databases">
        <title>Black Yeasts Isolated from many extreme environments.</title>
        <authorList>
            <person name="Coleine C."/>
            <person name="Stajich J.E."/>
            <person name="Selbmann L."/>
        </authorList>
    </citation>
    <scope>NUCLEOTIDE SEQUENCE [LARGE SCALE GENOMIC DNA]</scope>
    <source>
        <strain evidence="8 9">CCFEE 5386</strain>
    </source>
</reference>
<evidence type="ECO:0000256" key="5">
    <source>
        <dbReference type="ARBA" id="ARBA00023002"/>
    </source>
</evidence>
<organism evidence="8 9">
    <name type="scientific">Rachicladosporium monterosium</name>
    <dbReference type="NCBI Taxonomy" id="1507873"/>
    <lineage>
        <taxon>Eukaryota</taxon>
        <taxon>Fungi</taxon>
        <taxon>Dikarya</taxon>
        <taxon>Ascomycota</taxon>
        <taxon>Pezizomycotina</taxon>
        <taxon>Dothideomycetes</taxon>
        <taxon>Dothideomycetidae</taxon>
        <taxon>Cladosporiales</taxon>
        <taxon>Cladosporiaceae</taxon>
        <taxon>Rachicladosporium</taxon>
    </lineage>
</organism>
<protein>
    <recommendedName>
        <fullName evidence="7">FAD-binding domain-containing protein</fullName>
    </recommendedName>
</protein>
<comment type="cofactor">
    <cofactor evidence="1">
        <name>FAD</name>
        <dbReference type="ChEBI" id="CHEBI:57692"/>
    </cofactor>
</comment>
<feature type="non-terminal residue" evidence="8">
    <location>
        <position position="195"/>
    </location>
</feature>
<dbReference type="InterPro" id="IPR050493">
    <property type="entry name" value="FAD-dep_Monooxygenase_BioMet"/>
</dbReference>
<dbReference type="PANTHER" id="PTHR13789:SF318">
    <property type="entry name" value="GERANYLGERANYL DIPHOSPHATE REDUCTASE"/>
    <property type="match status" value="1"/>
</dbReference>
<dbReference type="InterPro" id="IPR036188">
    <property type="entry name" value="FAD/NAD-bd_sf"/>
</dbReference>
<dbReference type="EMBL" id="JAVRRR010000765">
    <property type="protein sequence ID" value="KAK5140572.1"/>
    <property type="molecule type" value="Genomic_DNA"/>
</dbReference>
<dbReference type="PRINTS" id="PR00420">
    <property type="entry name" value="RNGMNOXGNASE"/>
</dbReference>
<keyword evidence="3" id="KW-0285">Flavoprotein</keyword>
<evidence type="ECO:0000313" key="9">
    <source>
        <dbReference type="Proteomes" id="UP001308179"/>
    </source>
</evidence>
<evidence type="ECO:0000256" key="3">
    <source>
        <dbReference type="ARBA" id="ARBA00022630"/>
    </source>
</evidence>
<comment type="similarity">
    <text evidence="2">Belongs to the paxM FAD-dependent monooxygenase family.</text>
</comment>
<dbReference type="Gene3D" id="3.50.50.60">
    <property type="entry name" value="FAD/NAD(P)-binding domain"/>
    <property type="match status" value="1"/>
</dbReference>
<evidence type="ECO:0000256" key="6">
    <source>
        <dbReference type="ARBA" id="ARBA00023033"/>
    </source>
</evidence>
<evidence type="ECO:0000313" key="8">
    <source>
        <dbReference type="EMBL" id="KAK5140572.1"/>
    </source>
</evidence>
<dbReference type="Proteomes" id="UP001308179">
    <property type="component" value="Unassembled WGS sequence"/>
</dbReference>
<dbReference type="Pfam" id="PF01494">
    <property type="entry name" value="FAD_binding_3"/>
    <property type="match status" value="1"/>
</dbReference>
<evidence type="ECO:0000256" key="2">
    <source>
        <dbReference type="ARBA" id="ARBA00007992"/>
    </source>
</evidence>
<evidence type="ECO:0000256" key="1">
    <source>
        <dbReference type="ARBA" id="ARBA00001974"/>
    </source>
</evidence>
<name>A0ABR0KYA3_9PEZI</name>
<accession>A0ABR0KYA3</accession>